<reference evidence="7" key="1">
    <citation type="submission" date="2016-09" db="EMBL/GenBank/DDBJ databases">
        <authorList>
            <person name="Varghese N."/>
            <person name="Submissions S."/>
        </authorList>
    </citation>
    <scope>NUCLEOTIDE SEQUENCE [LARGE SCALE GENOMIC DNA]</scope>
    <source>
        <strain evidence="7">ANC 4466</strain>
    </source>
</reference>
<dbReference type="PANTHER" id="PTHR43408:SF2">
    <property type="entry name" value="FMN REDUCTASE (NADPH)"/>
    <property type="match status" value="1"/>
</dbReference>
<evidence type="ECO:0000256" key="2">
    <source>
        <dbReference type="ARBA" id="ARBA00022630"/>
    </source>
</evidence>
<keyword evidence="4" id="KW-0560">Oxidoreductase</keyword>
<evidence type="ECO:0000256" key="3">
    <source>
        <dbReference type="ARBA" id="ARBA00022643"/>
    </source>
</evidence>
<dbReference type="EMBL" id="OANT01000003">
    <property type="protein sequence ID" value="SNX44472.1"/>
    <property type="molecule type" value="Genomic_DNA"/>
</dbReference>
<sequence length="232" mass="25351">MSSVSSIRPLRLVAVSGATSSPSKTEALIDAIVAQLQQQINLDIEYVKLSQIGHLLHGAARRDLLAPEIQQALDHIESADALIVASPVYRASYTGLFKHLFDFIDQFALVDKPVLLAATGGSERHALVLEHQFRPLFSFFQAHTLPIGVFATDQDFANYHVTNPVLLERIQLAVTRAIPQFLFASQVNVSAEAQLDKASSPLKLHQLLTTQLPTTLLGSINPQIQKLEVSAS</sequence>
<dbReference type="InterPro" id="IPR029039">
    <property type="entry name" value="Flavoprotein-like_sf"/>
</dbReference>
<dbReference type="AlphaFoldDB" id="A0A240E773"/>
<evidence type="ECO:0000313" key="6">
    <source>
        <dbReference type="EMBL" id="SNX44472.1"/>
    </source>
</evidence>
<proteinExistence type="inferred from homology"/>
<dbReference type="Proteomes" id="UP000219042">
    <property type="component" value="Unassembled WGS sequence"/>
</dbReference>
<keyword evidence="7" id="KW-1185">Reference proteome</keyword>
<dbReference type="OrthoDB" id="1643408at2"/>
<gene>
    <name evidence="6" type="ORF">SAMN05421731_103210</name>
</gene>
<keyword evidence="3" id="KW-0288">FMN</keyword>
<evidence type="ECO:0000313" key="7">
    <source>
        <dbReference type="Proteomes" id="UP000219042"/>
    </source>
</evidence>
<dbReference type="RefSeq" id="WP_097078720.1">
    <property type="nucleotide sequence ID" value="NZ_BAABHT010000001.1"/>
</dbReference>
<accession>A0A240E773</accession>
<name>A0A240E773_9GAMM</name>
<dbReference type="InterPro" id="IPR019912">
    <property type="entry name" value="FMN_Rdtase_MsuE-like"/>
</dbReference>
<organism evidence="6 7">
    <name type="scientific">Acinetobacter puyangensis</name>
    <dbReference type="NCBI Taxonomy" id="1096779"/>
    <lineage>
        <taxon>Bacteria</taxon>
        <taxon>Pseudomonadati</taxon>
        <taxon>Pseudomonadota</taxon>
        <taxon>Gammaproteobacteria</taxon>
        <taxon>Moraxellales</taxon>
        <taxon>Moraxellaceae</taxon>
        <taxon>Acinetobacter</taxon>
    </lineage>
</organism>
<evidence type="ECO:0000256" key="4">
    <source>
        <dbReference type="ARBA" id="ARBA00023002"/>
    </source>
</evidence>
<comment type="similarity">
    <text evidence="1">Belongs to the SsuE family.</text>
</comment>
<evidence type="ECO:0000259" key="5">
    <source>
        <dbReference type="Pfam" id="PF03358"/>
    </source>
</evidence>
<dbReference type="InterPro" id="IPR005025">
    <property type="entry name" value="FMN_Rdtase-like_dom"/>
</dbReference>
<dbReference type="Gene3D" id="3.40.50.360">
    <property type="match status" value="1"/>
</dbReference>
<dbReference type="SUPFAM" id="SSF52218">
    <property type="entry name" value="Flavoproteins"/>
    <property type="match status" value="1"/>
</dbReference>
<evidence type="ECO:0000256" key="1">
    <source>
        <dbReference type="ARBA" id="ARBA00005990"/>
    </source>
</evidence>
<dbReference type="InterPro" id="IPR051814">
    <property type="entry name" value="NAD(P)H-dep_FMN_reductase"/>
</dbReference>
<dbReference type="GO" id="GO:0016491">
    <property type="term" value="F:oxidoreductase activity"/>
    <property type="evidence" value="ECO:0007669"/>
    <property type="project" value="UniProtKB-KW"/>
</dbReference>
<keyword evidence="2" id="KW-0285">Flavoprotein</keyword>
<dbReference type="PANTHER" id="PTHR43408">
    <property type="entry name" value="FMN REDUCTASE (NADPH)"/>
    <property type="match status" value="1"/>
</dbReference>
<dbReference type="NCBIfam" id="TIGR03566">
    <property type="entry name" value="FMN_reduc_MsuE"/>
    <property type="match status" value="1"/>
</dbReference>
<protein>
    <submittedName>
        <fullName evidence="6">FMN reductase</fullName>
    </submittedName>
</protein>
<dbReference type="Pfam" id="PF03358">
    <property type="entry name" value="FMN_red"/>
    <property type="match status" value="1"/>
</dbReference>
<feature type="domain" description="NADPH-dependent FMN reductase-like" evidence="5">
    <location>
        <begin position="11"/>
        <end position="155"/>
    </location>
</feature>